<dbReference type="EMBL" id="CAJMWS010000679">
    <property type="protein sequence ID" value="CAE6458243.1"/>
    <property type="molecule type" value="Genomic_DNA"/>
</dbReference>
<feature type="region of interest" description="Disordered" evidence="1">
    <location>
        <begin position="265"/>
        <end position="288"/>
    </location>
</feature>
<accession>A0A8H3BJ37</accession>
<proteinExistence type="predicted"/>
<reference evidence="3" key="1">
    <citation type="submission" date="2021-01" db="EMBL/GenBank/DDBJ databases">
        <authorList>
            <person name="Kaushik A."/>
        </authorList>
    </citation>
    <scope>NUCLEOTIDE SEQUENCE</scope>
    <source>
        <strain evidence="3">AG1-1C</strain>
    </source>
</reference>
<protein>
    <recommendedName>
        <fullName evidence="5">SH3 domain-containing protein</fullName>
    </recommendedName>
</protein>
<keyword evidence="2" id="KW-0812">Transmembrane</keyword>
<feature type="region of interest" description="Disordered" evidence="1">
    <location>
        <begin position="401"/>
        <end position="432"/>
    </location>
</feature>
<evidence type="ECO:0000313" key="4">
    <source>
        <dbReference type="Proteomes" id="UP000663846"/>
    </source>
</evidence>
<gene>
    <name evidence="3" type="ORF">RDB_LOCUS155591</name>
</gene>
<organism evidence="3 4">
    <name type="scientific">Rhizoctonia solani</name>
    <dbReference type="NCBI Taxonomy" id="456999"/>
    <lineage>
        <taxon>Eukaryota</taxon>
        <taxon>Fungi</taxon>
        <taxon>Dikarya</taxon>
        <taxon>Basidiomycota</taxon>
        <taxon>Agaricomycotina</taxon>
        <taxon>Agaricomycetes</taxon>
        <taxon>Cantharellales</taxon>
        <taxon>Ceratobasidiaceae</taxon>
        <taxon>Rhizoctonia</taxon>
    </lineage>
</organism>
<feature type="compositionally biased region" description="Basic residues" evidence="1">
    <location>
        <begin position="1"/>
        <end position="30"/>
    </location>
</feature>
<feature type="transmembrane region" description="Helical" evidence="2">
    <location>
        <begin position="73"/>
        <end position="94"/>
    </location>
</feature>
<keyword evidence="2" id="KW-0472">Membrane</keyword>
<feature type="region of interest" description="Disordered" evidence="1">
    <location>
        <begin position="314"/>
        <end position="362"/>
    </location>
</feature>
<dbReference type="AlphaFoldDB" id="A0A8H3BJ37"/>
<sequence>MQAHGRFRHKFAPTKMHHHANPGRYHRSRLSVRIPNSHPPALDTPTTSANNTPITPHLVMRGTPNEQEVMTPIMLVGVCLAGAACVILAIALVIRQQRKKSSARTARTMERGIEVAKKSNEYQVGWRRSVCGNASDDTHVVDAVYGEKVRSSFESSDYHALSGNQVKAVNRAAITNSVILPVPVAALTTRAHPNLKAIDVQRANNPHAAVRDHSPFVAPLPPAMFPTTPSSVNTFYGPAIARAHAEQSLPHSSAMRALAVAAGVATTPSSPSPKVHQQGNKTEVELPVRFSPFRESTFGDGMKLGQHLGLRASRETQREGGMSVQSASPQDRISPTSQDDSSTQNAPSRPGTAGTFGQPLGSGFSFGSRVPYRTHRHAASSLSIADVRSVRISLASGHSSPGLAGSFAQGGHSPHGSFSHSHGRTDSAASGTSNVITRKVQTVFPPLLPDELVLSVGEKVTLLQTFDDEWCVVGRDRFGEVEVGAVPAYVFTKLRAGEKMERPMRSTSLGVKVEMSSAPGAVWSSRDEVISWSNF</sequence>
<feature type="region of interest" description="Disordered" evidence="1">
    <location>
        <begin position="1"/>
        <end position="55"/>
    </location>
</feature>
<evidence type="ECO:0000256" key="1">
    <source>
        <dbReference type="SAM" id="MobiDB-lite"/>
    </source>
</evidence>
<keyword evidence="2" id="KW-1133">Transmembrane helix</keyword>
<evidence type="ECO:0008006" key="5">
    <source>
        <dbReference type="Google" id="ProtNLM"/>
    </source>
</evidence>
<feature type="compositionally biased region" description="Polar residues" evidence="1">
    <location>
        <begin position="44"/>
        <end position="54"/>
    </location>
</feature>
<evidence type="ECO:0000256" key="2">
    <source>
        <dbReference type="SAM" id="Phobius"/>
    </source>
</evidence>
<comment type="caution">
    <text evidence="3">The sequence shown here is derived from an EMBL/GenBank/DDBJ whole genome shotgun (WGS) entry which is preliminary data.</text>
</comment>
<name>A0A8H3BJ37_9AGAM</name>
<dbReference type="Proteomes" id="UP000663846">
    <property type="component" value="Unassembled WGS sequence"/>
</dbReference>
<feature type="compositionally biased region" description="Polar residues" evidence="1">
    <location>
        <begin position="323"/>
        <end position="347"/>
    </location>
</feature>
<feature type="compositionally biased region" description="Low complexity" evidence="1">
    <location>
        <begin position="410"/>
        <end position="420"/>
    </location>
</feature>
<evidence type="ECO:0000313" key="3">
    <source>
        <dbReference type="EMBL" id="CAE6458243.1"/>
    </source>
</evidence>